<dbReference type="InterPro" id="IPR003599">
    <property type="entry name" value="Ig_sub"/>
</dbReference>
<comment type="caution">
    <text evidence="4">The sequence shown here is derived from an EMBL/GenBank/DDBJ whole genome shotgun (WGS) entry which is preliminary data.</text>
</comment>
<feature type="domain" description="Ig-like" evidence="3">
    <location>
        <begin position="65"/>
        <end position="167"/>
    </location>
</feature>
<feature type="signal peptide" evidence="2">
    <location>
        <begin position="1"/>
        <end position="29"/>
    </location>
</feature>
<feature type="chain" id="PRO_5007852783" evidence="2">
    <location>
        <begin position="30"/>
        <end position="171"/>
    </location>
</feature>
<dbReference type="PANTHER" id="PTHR10075">
    <property type="entry name" value="BASIGIN RELATED"/>
    <property type="match status" value="1"/>
</dbReference>
<dbReference type="GO" id="GO:0070593">
    <property type="term" value="P:dendrite self-avoidance"/>
    <property type="evidence" value="ECO:0007669"/>
    <property type="project" value="TreeGrafter"/>
</dbReference>
<dbReference type="STRING" id="35525.A0A164R7A9"/>
<dbReference type="PANTHER" id="PTHR10075:SF14">
    <property type="entry name" value="CELL ADHESION MOLECULE DSCAM2-RELATED"/>
    <property type="match status" value="1"/>
</dbReference>
<evidence type="ECO:0000313" key="5">
    <source>
        <dbReference type="Proteomes" id="UP000076858"/>
    </source>
</evidence>
<dbReference type="GO" id="GO:0007411">
    <property type="term" value="P:axon guidance"/>
    <property type="evidence" value="ECO:0007669"/>
    <property type="project" value="TreeGrafter"/>
</dbReference>
<proteinExistence type="predicted"/>
<protein>
    <submittedName>
        <fullName evidence="4">Putative Roundabout 2</fullName>
    </submittedName>
</protein>
<dbReference type="SUPFAM" id="SSF48726">
    <property type="entry name" value="Immunoglobulin"/>
    <property type="match status" value="1"/>
</dbReference>
<dbReference type="InterPro" id="IPR007110">
    <property type="entry name" value="Ig-like_dom"/>
</dbReference>
<dbReference type="SMART" id="SM00408">
    <property type="entry name" value="IGc2"/>
    <property type="match status" value="1"/>
</dbReference>
<keyword evidence="2" id="KW-0732">Signal</keyword>
<dbReference type="GO" id="GO:0098632">
    <property type="term" value="F:cell-cell adhesion mediator activity"/>
    <property type="evidence" value="ECO:0007669"/>
    <property type="project" value="TreeGrafter"/>
</dbReference>
<dbReference type="Pfam" id="PF13927">
    <property type="entry name" value="Ig_3"/>
    <property type="match status" value="1"/>
</dbReference>
<dbReference type="OrthoDB" id="428111at2759"/>
<dbReference type="GO" id="GO:0007156">
    <property type="term" value="P:homophilic cell adhesion via plasma membrane adhesion molecules"/>
    <property type="evidence" value="ECO:0007669"/>
    <property type="project" value="TreeGrafter"/>
</dbReference>
<dbReference type="InterPro" id="IPR003598">
    <property type="entry name" value="Ig_sub2"/>
</dbReference>
<dbReference type="AlphaFoldDB" id="A0A164R7A9"/>
<name>A0A164R7A9_9CRUS</name>
<dbReference type="SMART" id="SM00409">
    <property type="entry name" value="IG"/>
    <property type="match status" value="1"/>
</dbReference>
<dbReference type="InterPro" id="IPR036179">
    <property type="entry name" value="Ig-like_dom_sf"/>
</dbReference>
<dbReference type="Proteomes" id="UP000076858">
    <property type="component" value="Unassembled WGS sequence"/>
</dbReference>
<evidence type="ECO:0000256" key="1">
    <source>
        <dbReference type="ARBA" id="ARBA00023319"/>
    </source>
</evidence>
<sequence length="171" mass="18573">MRLTRNTASGWLIRLVLTAALLLWEYAAANGLFASCATRFSIAGGRVSPYWNTARLSSISGGKPPRITEHPSDVTVPRHDPVTLQCSADGYPTPVIEWYRDGEFIISSSSNSASSTTSTASSRILLPGGALFFLRVVHSRKENDAGVYWCLARNSQGVARSRNATLTIARK</sequence>
<dbReference type="GO" id="GO:0030424">
    <property type="term" value="C:axon"/>
    <property type="evidence" value="ECO:0007669"/>
    <property type="project" value="TreeGrafter"/>
</dbReference>
<organism evidence="4 5">
    <name type="scientific">Daphnia magna</name>
    <dbReference type="NCBI Taxonomy" id="35525"/>
    <lineage>
        <taxon>Eukaryota</taxon>
        <taxon>Metazoa</taxon>
        <taxon>Ecdysozoa</taxon>
        <taxon>Arthropoda</taxon>
        <taxon>Crustacea</taxon>
        <taxon>Branchiopoda</taxon>
        <taxon>Diplostraca</taxon>
        <taxon>Cladocera</taxon>
        <taxon>Anomopoda</taxon>
        <taxon>Daphniidae</taxon>
        <taxon>Daphnia</taxon>
    </lineage>
</organism>
<evidence type="ECO:0000313" key="4">
    <source>
        <dbReference type="EMBL" id="KZS08387.1"/>
    </source>
</evidence>
<reference evidence="4 5" key="1">
    <citation type="submission" date="2016-03" db="EMBL/GenBank/DDBJ databases">
        <title>EvidentialGene: Evidence-directed Construction of Genes on Genomes.</title>
        <authorList>
            <person name="Gilbert D.G."/>
            <person name="Choi J.-H."/>
            <person name="Mockaitis K."/>
            <person name="Colbourne J."/>
            <person name="Pfrender M."/>
        </authorList>
    </citation>
    <scope>NUCLEOTIDE SEQUENCE [LARGE SCALE GENOMIC DNA]</scope>
    <source>
        <strain evidence="4 5">Xinb3</strain>
        <tissue evidence="4">Complete organism</tissue>
    </source>
</reference>
<dbReference type="InterPro" id="IPR013783">
    <property type="entry name" value="Ig-like_fold"/>
</dbReference>
<accession>A0A164R7A9</accession>
<keyword evidence="1" id="KW-0393">Immunoglobulin domain</keyword>
<keyword evidence="5" id="KW-1185">Reference proteome</keyword>
<dbReference type="FunFam" id="2.60.40.10:FF:000026">
    <property type="entry name" value="roundabout homolog 2 isoform X1"/>
    <property type="match status" value="1"/>
</dbReference>
<dbReference type="PROSITE" id="PS50835">
    <property type="entry name" value="IG_LIKE"/>
    <property type="match status" value="1"/>
</dbReference>
<evidence type="ECO:0000259" key="3">
    <source>
        <dbReference type="PROSITE" id="PS50835"/>
    </source>
</evidence>
<dbReference type="GO" id="GO:0005886">
    <property type="term" value="C:plasma membrane"/>
    <property type="evidence" value="ECO:0007669"/>
    <property type="project" value="TreeGrafter"/>
</dbReference>
<evidence type="ECO:0000256" key="2">
    <source>
        <dbReference type="SAM" id="SignalP"/>
    </source>
</evidence>
<gene>
    <name evidence="4" type="ORF">APZ42_027688</name>
</gene>
<dbReference type="Gene3D" id="2.60.40.10">
    <property type="entry name" value="Immunoglobulins"/>
    <property type="match status" value="1"/>
</dbReference>
<dbReference type="EMBL" id="LRGB01002227">
    <property type="protein sequence ID" value="KZS08387.1"/>
    <property type="molecule type" value="Genomic_DNA"/>
</dbReference>